<dbReference type="PANTHER" id="PTHR36509">
    <property type="entry name" value="BLL3101 PROTEIN"/>
    <property type="match status" value="1"/>
</dbReference>
<feature type="domain" description="DUF1214" evidence="2">
    <location>
        <begin position="384"/>
        <end position="489"/>
    </location>
</feature>
<dbReference type="AlphaFoldDB" id="A0A1M7UW07"/>
<dbReference type="Proteomes" id="UP000184096">
    <property type="component" value="Chromosome I"/>
</dbReference>
<dbReference type="InterPro" id="IPR010679">
    <property type="entry name" value="DUF1254"/>
</dbReference>
<proteinExistence type="predicted"/>
<dbReference type="PANTHER" id="PTHR36509:SF3">
    <property type="entry name" value="SIGNAL PEPTIDE PROTEIN"/>
    <property type="match status" value="1"/>
</dbReference>
<evidence type="ECO:0000259" key="3">
    <source>
        <dbReference type="Pfam" id="PF06863"/>
    </source>
</evidence>
<dbReference type="Pfam" id="PF06742">
    <property type="entry name" value="DUF1214"/>
    <property type="match status" value="1"/>
</dbReference>
<evidence type="ECO:0000313" key="4">
    <source>
        <dbReference type="EMBL" id="SHN87144.1"/>
    </source>
</evidence>
<keyword evidence="1" id="KW-0732">Signal</keyword>
<dbReference type="Gene3D" id="2.60.120.600">
    <property type="entry name" value="Domain of unknown function DUF1214, C-terminal domain"/>
    <property type="match status" value="1"/>
</dbReference>
<accession>A0A1M7UW07</accession>
<evidence type="ECO:0000259" key="2">
    <source>
        <dbReference type="Pfam" id="PF06742"/>
    </source>
</evidence>
<dbReference type="InterPro" id="IPR010621">
    <property type="entry name" value="DUF1214"/>
</dbReference>
<dbReference type="Gene3D" id="2.60.40.1610">
    <property type="entry name" value="Domain of unknown function DUF1254"/>
    <property type="match status" value="1"/>
</dbReference>
<sequence length="505" mass="55465">MRPNRREAISLLAGAAPAALGAFAATGTVVPANAQGAKPGKAGAAAGVNGPQTIETRIGPLEFTHDFANGYPTDATIDKLYDERDFQRACQAYLWSLPAVAFTSFQHGLTKELGARNGQIVSLLSYEAKRSVLTANATTPYYLGFADLSAGPLVLEMPTRGVQGAMNDSLQHAIPGTGAPGKYLVLGPGQNAPDNVDGFIVRRSPTVNIFLGVRLTDPDPESVKAALAQLRMYPYAQRDNPPKMEVLDAGTKAWSGLPPRGMAYWERLDDVIQSEPIEPRDIFYHAMLRPLGLEKGLPFKPDARQTRILTDAALIGEAMAKANTAERRFAGSQYRSDAHWDFALQLDADDPDAFWNLLDERASWFYEAIGAGPDMAPKRPGPSSAYLGAYKDKAGEWLDGGRSYRLRVPPNPPIKLFWSVTLYDVDTRALILNQQKIADRSSRMDLRRNADGSVDIHCGPQAPAGFVQNWIPTVPGKNWFAYFRFYQPTEAYFDRSWPLPDFEQV</sequence>
<dbReference type="Gene3D" id="1.10.3360.10">
    <property type="entry name" value="VPA0735-like domain"/>
    <property type="match status" value="1"/>
</dbReference>
<dbReference type="EMBL" id="LT670849">
    <property type="protein sequence ID" value="SHN87144.1"/>
    <property type="molecule type" value="Genomic_DNA"/>
</dbReference>
<evidence type="ECO:0000256" key="1">
    <source>
        <dbReference type="SAM" id="SignalP"/>
    </source>
</evidence>
<dbReference type="Pfam" id="PF06863">
    <property type="entry name" value="DUF1254"/>
    <property type="match status" value="1"/>
</dbReference>
<protein>
    <submittedName>
        <fullName evidence="4">Uncharacterized conserved protein</fullName>
    </submittedName>
</protein>
<feature type="signal peptide" evidence="1">
    <location>
        <begin position="1"/>
        <end position="24"/>
    </location>
</feature>
<dbReference type="InterPro" id="IPR037050">
    <property type="entry name" value="DUF1254_sf"/>
</dbReference>
<dbReference type="OrthoDB" id="272779at2"/>
<feature type="chain" id="PRO_5012568309" evidence="1">
    <location>
        <begin position="25"/>
        <end position="505"/>
    </location>
</feature>
<feature type="domain" description="DUF1254" evidence="3">
    <location>
        <begin position="128"/>
        <end position="234"/>
    </location>
</feature>
<evidence type="ECO:0000313" key="5">
    <source>
        <dbReference type="Proteomes" id="UP000184096"/>
    </source>
</evidence>
<dbReference type="SUPFAM" id="SSF160935">
    <property type="entry name" value="VPA0735-like"/>
    <property type="match status" value="1"/>
</dbReference>
<name>A0A1M7UW07_9BRAD</name>
<keyword evidence="5" id="KW-1185">Reference proteome</keyword>
<gene>
    <name evidence="4" type="ORF">SAMN05444170_7026</name>
</gene>
<organism evidence="4 5">
    <name type="scientific">Bradyrhizobium erythrophlei</name>
    <dbReference type="NCBI Taxonomy" id="1437360"/>
    <lineage>
        <taxon>Bacteria</taxon>
        <taxon>Pseudomonadati</taxon>
        <taxon>Pseudomonadota</taxon>
        <taxon>Alphaproteobacteria</taxon>
        <taxon>Hyphomicrobiales</taxon>
        <taxon>Nitrobacteraceae</taxon>
        <taxon>Bradyrhizobium</taxon>
    </lineage>
</organism>
<dbReference type="RefSeq" id="WP_083587881.1">
    <property type="nucleotide sequence ID" value="NZ_LT670849.1"/>
</dbReference>
<dbReference type="InterPro" id="IPR037049">
    <property type="entry name" value="DUF1214_C_sf"/>
</dbReference>
<reference evidence="5" key="1">
    <citation type="submission" date="2016-11" db="EMBL/GenBank/DDBJ databases">
        <authorList>
            <person name="Varghese N."/>
            <person name="Submissions S."/>
        </authorList>
    </citation>
    <scope>NUCLEOTIDE SEQUENCE [LARGE SCALE GENOMIC DNA]</scope>
    <source>
        <strain evidence="5">GAS401</strain>
    </source>
</reference>